<evidence type="ECO:0000313" key="2">
    <source>
        <dbReference type="EMBL" id="KPJ63584.1"/>
    </source>
</evidence>
<reference evidence="2 3" key="1">
    <citation type="journal article" date="2015" name="Microbiome">
        <title>Genomic resolution of linkages in carbon, nitrogen, and sulfur cycling among widespread estuary sediment bacteria.</title>
        <authorList>
            <person name="Baker B.J."/>
            <person name="Lazar C.S."/>
            <person name="Teske A.P."/>
            <person name="Dick G.J."/>
        </authorList>
    </citation>
    <scope>NUCLEOTIDE SEQUENCE [LARGE SCALE GENOMIC DNA]</scope>
    <source>
        <strain evidence="2">DG_56</strain>
    </source>
</reference>
<sequence length="110" mass="12353">MIWLHLLWPALLVIAVVVGAQIWLDRRGSKVAGWHWLWGAILGILMASTVVHIQAGAERHSLVSREQGEFGDAYAVVIIVLLCIIIFKRPAETVHRDIRVVRPGTELEDQ</sequence>
<dbReference type="Proteomes" id="UP000052020">
    <property type="component" value="Unassembled WGS sequence"/>
</dbReference>
<name>A0A0S7XMA3_9BACT</name>
<feature type="transmembrane region" description="Helical" evidence="1">
    <location>
        <begin position="73"/>
        <end position="91"/>
    </location>
</feature>
<keyword evidence="1" id="KW-0812">Transmembrane</keyword>
<dbReference type="EMBL" id="LIZY01000078">
    <property type="protein sequence ID" value="KPJ63584.1"/>
    <property type="molecule type" value="Genomic_DNA"/>
</dbReference>
<comment type="caution">
    <text evidence="2">The sequence shown here is derived from an EMBL/GenBank/DDBJ whole genome shotgun (WGS) entry which is preliminary data.</text>
</comment>
<protein>
    <submittedName>
        <fullName evidence="2">Uncharacterized protein</fullName>
    </submittedName>
</protein>
<keyword evidence="1" id="KW-1133">Transmembrane helix</keyword>
<feature type="transmembrane region" description="Helical" evidence="1">
    <location>
        <begin position="6"/>
        <end position="24"/>
    </location>
</feature>
<proteinExistence type="predicted"/>
<organism evidence="2 3">
    <name type="scientific">candidate division KD3-62 bacterium DG_56</name>
    <dbReference type="NCBI Taxonomy" id="1704032"/>
    <lineage>
        <taxon>Bacteria</taxon>
        <taxon>candidate division KD3-62</taxon>
    </lineage>
</organism>
<evidence type="ECO:0000313" key="3">
    <source>
        <dbReference type="Proteomes" id="UP000052020"/>
    </source>
</evidence>
<gene>
    <name evidence="2" type="ORF">AMK68_03665</name>
</gene>
<dbReference type="AlphaFoldDB" id="A0A0S7XMA3"/>
<keyword evidence="1" id="KW-0472">Membrane</keyword>
<accession>A0A0S7XMA3</accession>
<feature type="transmembrane region" description="Helical" evidence="1">
    <location>
        <begin position="36"/>
        <end position="53"/>
    </location>
</feature>
<evidence type="ECO:0000256" key="1">
    <source>
        <dbReference type="SAM" id="Phobius"/>
    </source>
</evidence>